<dbReference type="PROSITE" id="PS51257">
    <property type="entry name" value="PROKAR_LIPOPROTEIN"/>
    <property type="match status" value="1"/>
</dbReference>
<dbReference type="OrthoDB" id="973965at2"/>
<accession>A0A5C7GJY9</accession>
<evidence type="ECO:0008006" key="3">
    <source>
        <dbReference type="Google" id="ProtNLM"/>
    </source>
</evidence>
<dbReference type="EMBL" id="VRKQ01000008">
    <property type="protein sequence ID" value="TXG38477.1"/>
    <property type="molecule type" value="Genomic_DNA"/>
</dbReference>
<name>A0A5C7GJY9_9FLAO</name>
<dbReference type="Proteomes" id="UP000321080">
    <property type="component" value="Unassembled WGS sequence"/>
</dbReference>
<gene>
    <name evidence="1" type="ORF">FUA22_00920</name>
</gene>
<comment type="caution">
    <text evidence="1">The sequence shown here is derived from an EMBL/GenBank/DDBJ whole genome shotgun (WGS) entry which is preliminary data.</text>
</comment>
<organism evidence="1 2">
    <name type="scientific">Seonamhaeicola maritimus</name>
    <dbReference type="NCBI Taxonomy" id="2591822"/>
    <lineage>
        <taxon>Bacteria</taxon>
        <taxon>Pseudomonadati</taxon>
        <taxon>Bacteroidota</taxon>
        <taxon>Flavobacteriia</taxon>
        <taxon>Flavobacteriales</taxon>
        <taxon>Flavobacteriaceae</taxon>
    </lineage>
</organism>
<dbReference type="AlphaFoldDB" id="A0A5C7GJY9"/>
<dbReference type="InterPro" id="IPR008969">
    <property type="entry name" value="CarboxyPept-like_regulatory"/>
</dbReference>
<evidence type="ECO:0000313" key="1">
    <source>
        <dbReference type="EMBL" id="TXG38477.1"/>
    </source>
</evidence>
<dbReference type="SUPFAM" id="SSF49464">
    <property type="entry name" value="Carboxypeptidase regulatory domain-like"/>
    <property type="match status" value="1"/>
</dbReference>
<proteinExistence type="predicted"/>
<protein>
    <recommendedName>
        <fullName evidence="3">Carboxypeptidase regulatory-like domain-containing protein</fullName>
    </recommendedName>
</protein>
<keyword evidence="2" id="KW-1185">Reference proteome</keyword>
<evidence type="ECO:0000313" key="2">
    <source>
        <dbReference type="Proteomes" id="UP000321080"/>
    </source>
</evidence>
<reference evidence="1 2" key="1">
    <citation type="submission" date="2019-08" db="EMBL/GenBank/DDBJ databases">
        <title>Seonamhaeicola sediminis sp. nov., isolated from marine sediment.</title>
        <authorList>
            <person name="Cao W.R."/>
        </authorList>
    </citation>
    <scope>NUCLEOTIDE SEQUENCE [LARGE SCALE GENOMIC DNA]</scope>
    <source>
        <strain evidence="1 2">1505</strain>
    </source>
</reference>
<sequence length="606" mass="65624">MRTKLFLTLCFIGVMLSCNKDRLPNDEANNNNDEPSNFHENFGDAITRTFIGNVIDINGNPIENVIISIGNDDVLTDDHGVFILEDAQVNKRFAYVKAEKDGYIHGSRALVPTSGTNKVSIMLLEETVAGSTTSGTSETIAIANGASVSLEGDYIKEDGTPYSGSLDVIIHHLDPTDKAVSLQMPGMLYAENEDNEERMLQTLGMLAVELRGSGGEDLNLAEGSSAEIKIPVDASLLSIAPSSIPLWFFDEAKGYWIEEGEATLVGNNYIGTVEHFSFWNCDIPAEAINLCVTVMNENETAFANTKVTITSATFGTRSGFTNELGEVCGLVPSGETLEINVYDFAICGSNIIYTSAIGPFNSDDSLTVIVEESSNIINETVTGTFTDCDQNPVTNGYVVITYGDQQFFDMLTEGVFEINMLRCSTADSFSIEAIDHDNLQTTGEINYTFSTPETSLGNLISCNDITEFIQFNIDGDTGENVLIATNIRATFGESDNTNSGSSNGLNISGQGEAGTNDCFYLFGNLTDAPHTGTYDNLDYQVQDDTGINIGECIGISQTNNNIIYNVTALGDVDEYIDINFSGDYEDYNGNTHTISGVIHVLRDSLD</sequence>
<dbReference type="RefSeq" id="WP_147765662.1">
    <property type="nucleotide sequence ID" value="NZ_VRKQ01000008.1"/>
</dbReference>